<keyword evidence="7 14" id="KW-0418">Kinase</keyword>
<evidence type="ECO:0000256" key="11">
    <source>
        <dbReference type="SAM" id="Coils"/>
    </source>
</evidence>
<evidence type="ECO:0000256" key="7">
    <source>
        <dbReference type="ARBA" id="ARBA00022777"/>
    </source>
</evidence>
<evidence type="ECO:0000256" key="9">
    <source>
        <dbReference type="ARBA" id="ARBA00023012"/>
    </source>
</evidence>
<evidence type="ECO:0000256" key="8">
    <source>
        <dbReference type="ARBA" id="ARBA00022989"/>
    </source>
</evidence>
<keyword evidence="5 14" id="KW-0808">Transferase</keyword>
<evidence type="ECO:0000313" key="14">
    <source>
        <dbReference type="EMBL" id="PRR83571.1"/>
    </source>
</evidence>
<dbReference type="AlphaFoldDB" id="A0A2T0BI84"/>
<comment type="caution">
    <text evidence="14">The sequence shown here is derived from an EMBL/GenBank/DDBJ whole genome shotgun (WGS) entry which is preliminary data.</text>
</comment>
<sequence length="337" mass="38893">MKLRSFLNERLGFLIGNVLLVLFMIILFSSLKVDTYAIILISSLFILLNLSLLFYEYRSKSAFIKELNENLDGLEAKYLLSELMNKPSKDEDYAIYNILKECNKAMNDNIAKIELENKDYKEFIELWVHEVKTPIASSKLIIENYRNQILTSIEEDINKIEEYIEQALFYARSSAVEKDFIIKTLNLEDLVNTSIKRSSIQLIEKYIKVKKDNLNYQIYTDNKWADFILHQIISNSIKYFDKAHKYLCFTGEELAEDIVLHISDNGIGMDEKALLKAFDKGYTGENGRMFKESTGIGLYLCKKLCNKLGLGITLSSTLGEGTTVSILFPKNKMMIFE</sequence>
<evidence type="ECO:0000256" key="1">
    <source>
        <dbReference type="ARBA" id="ARBA00000085"/>
    </source>
</evidence>
<keyword evidence="15" id="KW-1185">Reference proteome</keyword>
<dbReference type="InterPro" id="IPR036097">
    <property type="entry name" value="HisK_dim/P_sf"/>
</dbReference>
<dbReference type="SMART" id="SM00387">
    <property type="entry name" value="HATPase_c"/>
    <property type="match status" value="1"/>
</dbReference>
<dbReference type="PANTHER" id="PTHR45453">
    <property type="entry name" value="PHOSPHATE REGULON SENSOR PROTEIN PHOR"/>
    <property type="match status" value="1"/>
</dbReference>
<feature type="transmembrane region" description="Helical" evidence="12">
    <location>
        <begin position="36"/>
        <end position="55"/>
    </location>
</feature>
<feature type="coiled-coil region" evidence="11">
    <location>
        <begin position="57"/>
        <end position="84"/>
    </location>
</feature>
<dbReference type="InterPro" id="IPR004358">
    <property type="entry name" value="Sig_transdc_His_kin-like_C"/>
</dbReference>
<proteinExistence type="predicted"/>
<keyword evidence="9" id="KW-0902">Two-component regulatory system</keyword>
<dbReference type="Gene3D" id="3.30.565.10">
    <property type="entry name" value="Histidine kinase-like ATPase, C-terminal domain"/>
    <property type="match status" value="1"/>
</dbReference>
<evidence type="ECO:0000259" key="13">
    <source>
        <dbReference type="PROSITE" id="PS50109"/>
    </source>
</evidence>
<evidence type="ECO:0000256" key="12">
    <source>
        <dbReference type="SAM" id="Phobius"/>
    </source>
</evidence>
<organism evidence="14 15">
    <name type="scientific">Clostridium vincentii</name>
    <dbReference type="NCBI Taxonomy" id="52704"/>
    <lineage>
        <taxon>Bacteria</taxon>
        <taxon>Bacillati</taxon>
        <taxon>Bacillota</taxon>
        <taxon>Clostridia</taxon>
        <taxon>Eubacteriales</taxon>
        <taxon>Clostridiaceae</taxon>
        <taxon>Clostridium</taxon>
    </lineage>
</organism>
<dbReference type="PRINTS" id="PR00344">
    <property type="entry name" value="BCTRLSENSOR"/>
</dbReference>
<dbReference type="GO" id="GO:0004721">
    <property type="term" value="F:phosphoprotein phosphatase activity"/>
    <property type="evidence" value="ECO:0007669"/>
    <property type="project" value="TreeGrafter"/>
</dbReference>
<dbReference type="EC" id="2.7.13.3" evidence="3"/>
<dbReference type="SUPFAM" id="SSF47384">
    <property type="entry name" value="Homodimeric domain of signal transducing histidine kinase"/>
    <property type="match status" value="1"/>
</dbReference>
<keyword evidence="4" id="KW-1003">Cell membrane</keyword>
<dbReference type="InterPro" id="IPR005467">
    <property type="entry name" value="His_kinase_dom"/>
</dbReference>
<keyword evidence="8 12" id="KW-1133">Transmembrane helix</keyword>
<dbReference type="InterPro" id="IPR050351">
    <property type="entry name" value="BphY/WalK/GraS-like"/>
</dbReference>
<comment type="catalytic activity">
    <reaction evidence="1">
        <text>ATP + protein L-histidine = ADP + protein N-phospho-L-histidine.</text>
        <dbReference type="EC" id="2.7.13.3"/>
    </reaction>
</comment>
<dbReference type="InterPro" id="IPR003594">
    <property type="entry name" value="HATPase_dom"/>
</dbReference>
<keyword evidence="11" id="KW-0175">Coiled coil</keyword>
<evidence type="ECO:0000256" key="4">
    <source>
        <dbReference type="ARBA" id="ARBA00022475"/>
    </source>
</evidence>
<keyword evidence="6 12" id="KW-0812">Transmembrane</keyword>
<dbReference type="OrthoDB" id="9780487at2"/>
<comment type="subcellular location">
    <subcellularLocation>
        <location evidence="2">Cell membrane</location>
        <topology evidence="2">Multi-pass membrane protein</topology>
    </subcellularLocation>
</comment>
<name>A0A2T0BI84_9CLOT</name>
<evidence type="ECO:0000256" key="6">
    <source>
        <dbReference type="ARBA" id="ARBA00022692"/>
    </source>
</evidence>
<reference evidence="14 15" key="1">
    <citation type="submission" date="2018-03" db="EMBL/GenBank/DDBJ databases">
        <title>Genome sequence of Clostridium vincentii DSM 10228.</title>
        <authorList>
            <person name="Poehlein A."/>
            <person name="Daniel R."/>
        </authorList>
    </citation>
    <scope>NUCLEOTIDE SEQUENCE [LARGE SCALE GENOMIC DNA]</scope>
    <source>
        <strain evidence="14 15">DSM 10228</strain>
    </source>
</reference>
<evidence type="ECO:0000256" key="3">
    <source>
        <dbReference type="ARBA" id="ARBA00012438"/>
    </source>
</evidence>
<dbReference type="RefSeq" id="WP_106058852.1">
    <property type="nucleotide sequence ID" value="NZ_PVXQ01000006.1"/>
</dbReference>
<feature type="domain" description="Histidine kinase" evidence="13">
    <location>
        <begin position="126"/>
        <end position="332"/>
    </location>
</feature>
<dbReference type="SUPFAM" id="SSF55874">
    <property type="entry name" value="ATPase domain of HSP90 chaperone/DNA topoisomerase II/histidine kinase"/>
    <property type="match status" value="1"/>
</dbReference>
<evidence type="ECO:0000313" key="15">
    <source>
        <dbReference type="Proteomes" id="UP000239471"/>
    </source>
</evidence>
<accession>A0A2T0BI84</accession>
<dbReference type="GO" id="GO:0016036">
    <property type="term" value="P:cellular response to phosphate starvation"/>
    <property type="evidence" value="ECO:0007669"/>
    <property type="project" value="TreeGrafter"/>
</dbReference>
<evidence type="ECO:0000256" key="5">
    <source>
        <dbReference type="ARBA" id="ARBA00022679"/>
    </source>
</evidence>
<evidence type="ECO:0000256" key="2">
    <source>
        <dbReference type="ARBA" id="ARBA00004651"/>
    </source>
</evidence>
<dbReference type="PROSITE" id="PS50109">
    <property type="entry name" value="HIS_KIN"/>
    <property type="match status" value="1"/>
</dbReference>
<feature type="transmembrane region" description="Helical" evidence="12">
    <location>
        <begin position="12"/>
        <end position="30"/>
    </location>
</feature>
<gene>
    <name evidence="14" type="primary">graS_2</name>
    <name evidence="14" type="ORF">CLVI_08210</name>
</gene>
<dbReference type="Pfam" id="PF02518">
    <property type="entry name" value="HATPase_c"/>
    <property type="match status" value="1"/>
</dbReference>
<dbReference type="GO" id="GO:0000155">
    <property type="term" value="F:phosphorelay sensor kinase activity"/>
    <property type="evidence" value="ECO:0007669"/>
    <property type="project" value="InterPro"/>
</dbReference>
<keyword evidence="10 12" id="KW-0472">Membrane</keyword>
<dbReference type="EMBL" id="PVXQ01000006">
    <property type="protein sequence ID" value="PRR83571.1"/>
    <property type="molecule type" value="Genomic_DNA"/>
</dbReference>
<dbReference type="PANTHER" id="PTHR45453:SF2">
    <property type="entry name" value="HISTIDINE KINASE"/>
    <property type="match status" value="1"/>
</dbReference>
<protein>
    <recommendedName>
        <fullName evidence="3">histidine kinase</fullName>
        <ecNumber evidence="3">2.7.13.3</ecNumber>
    </recommendedName>
</protein>
<dbReference type="Proteomes" id="UP000239471">
    <property type="component" value="Unassembled WGS sequence"/>
</dbReference>
<dbReference type="GO" id="GO:0005886">
    <property type="term" value="C:plasma membrane"/>
    <property type="evidence" value="ECO:0007669"/>
    <property type="project" value="UniProtKB-SubCell"/>
</dbReference>
<dbReference type="InterPro" id="IPR036890">
    <property type="entry name" value="HATPase_C_sf"/>
</dbReference>
<evidence type="ECO:0000256" key="10">
    <source>
        <dbReference type="ARBA" id="ARBA00023136"/>
    </source>
</evidence>